<accession>A0A7S0W0S1</accession>
<organism evidence="2">
    <name type="scientific">Hemiselmis tepida</name>
    <dbReference type="NCBI Taxonomy" id="464990"/>
    <lineage>
        <taxon>Eukaryota</taxon>
        <taxon>Cryptophyceae</taxon>
        <taxon>Cryptomonadales</taxon>
        <taxon>Hemiselmidaceae</taxon>
        <taxon>Hemiselmis</taxon>
    </lineage>
</organism>
<reference evidence="2" key="1">
    <citation type="submission" date="2021-01" db="EMBL/GenBank/DDBJ databases">
        <authorList>
            <person name="Corre E."/>
            <person name="Pelletier E."/>
            <person name="Niang G."/>
            <person name="Scheremetjew M."/>
            <person name="Finn R."/>
            <person name="Kale V."/>
            <person name="Holt S."/>
            <person name="Cochrane G."/>
            <person name="Meng A."/>
            <person name="Brown T."/>
            <person name="Cohen L."/>
        </authorList>
    </citation>
    <scope>NUCLEOTIDE SEQUENCE</scope>
    <source>
        <strain evidence="2">CCMP443</strain>
    </source>
</reference>
<feature type="signal peptide" evidence="1">
    <location>
        <begin position="1"/>
        <end position="16"/>
    </location>
</feature>
<dbReference type="EMBL" id="HBFN01019108">
    <property type="protein sequence ID" value="CAD8797512.1"/>
    <property type="molecule type" value="Transcribed_RNA"/>
</dbReference>
<evidence type="ECO:0000256" key="1">
    <source>
        <dbReference type="SAM" id="SignalP"/>
    </source>
</evidence>
<evidence type="ECO:0000313" key="2">
    <source>
        <dbReference type="EMBL" id="CAD8797512.1"/>
    </source>
</evidence>
<gene>
    <name evidence="2" type="ORF">HTEP1355_LOCUS11153</name>
</gene>
<proteinExistence type="predicted"/>
<protein>
    <submittedName>
        <fullName evidence="2">Uncharacterized protein</fullName>
    </submittedName>
</protein>
<dbReference type="AlphaFoldDB" id="A0A7S0W0S1"/>
<feature type="chain" id="PRO_5030733033" evidence="1">
    <location>
        <begin position="17"/>
        <end position="138"/>
    </location>
</feature>
<sequence>MLRISLILCFVAQGSAFLGPTFGGEMMLREGRGSLAALQMGGKGFGSAPAPKKGDKGGKAPAVGDVDLGSLVADASGMKKMKKSQVVNRMEKKLAALDAMENDDGEEVDEEAYAKAVAEAQETTRRLGREALERGDKF</sequence>
<name>A0A7S0W0S1_9CRYP</name>
<keyword evidence="1" id="KW-0732">Signal</keyword>